<dbReference type="Proteomes" id="UP000623129">
    <property type="component" value="Unassembled WGS sequence"/>
</dbReference>
<proteinExistence type="predicted"/>
<dbReference type="PANTHER" id="PTHR35503">
    <property type="entry name" value="OSJNBA0006M15.15 PROTEIN"/>
    <property type="match status" value="1"/>
</dbReference>
<dbReference type="AlphaFoldDB" id="A0A833QQ22"/>
<dbReference type="EMBL" id="SWLB01000017">
    <property type="protein sequence ID" value="KAF3327174.1"/>
    <property type="molecule type" value="Genomic_DNA"/>
</dbReference>
<comment type="caution">
    <text evidence="1">The sequence shown here is derived from an EMBL/GenBank/DDBJ whole genome shotgun (WGS) entry which is preliminary data.</text>
</comment>
<sequence length="184" mass="21090">MPGSFQLKFDVKVIKLAEFIEKGSDEKLFIRYYIPAFGDRRIQVDTKEIQSNKNVSWNECASFVCHVNSDQIEQLDSSRITFELRSKRTRQIFGGMTRSKLLAGGEILWKDVLESKGMQLEKWVKFSQKSGKLDGFKLPNLLVEMKAQVTRDAILHGKRRCGSDKVCDWAGSEVDMFSVETLID</sequence>
<evidence type="ECO:0008006" key="3">
    <source>
        <dbReference type="Google" id="ProtNLM"/>
    </source>
</evidence>
<keyword evidence="2" id="KW-1185">Reference proteome</keyword>
<evidence type="ECO:0000313" key="1">
    <source>
        <dbReference type="EMBL" id="KAF3327174.1"/>
    </source>
</evidence>
<organism evidence="1 2">
    <name type="scientific">Carex littledalei</name>
    <dbReference type="NCBI Taxonomy" id="544730"/>
    <lineage>
        <taxon>Eukaryota</taxon>
        <taxon>Viridiplantae</taxon>
        <taxon>Streptophyta</taxon>
        <taxon>Embryophyta</taxon>
        <taxon>Tracheophyta</taxon>
        <taxon>Spermatophyta</taxon>
        <taxon>Magnoliopsida</taxon>
        <taxon>Liliopsida</taxon>
        <taxon>Poales</taxon>
        <taxon>Cyperaceae</taxon>
        <taxon>Cyperoideae</taxon>
        <taxon>Cariceae</taxon>
        <taxon>Carex</taxon>
        <taxon>Carex subgen. Euthyceras</taxon>
    </lineage>
</organism>
<protein>
    <recommendedName>
        <fullName evidence="3">C2 domain-containing protein</fullName>
    </recommendedName>
</protein>
<reference evidence="1" key="1">
    <citation type="submission" date="2020-01" db="EMBL/GenBank/DDBJ databases">
        <title>Genome sequence of Kobresia littledalei, the first chromosome-level genome in the family Cyperaceae.</title>
        <authorList>
            <person name="Qu G."/>
        </authorList>
    </citation>
    <scope>NUCLEOTIDE SEQUENCE</scope>
    <source>
        <strain evidence="1">C.B.Clarke</strain>
        <tissue evidence="1">Leaf</tissue>
    </source>
</reference>
<accession>A0A833QQ22</accession>
<gene>
    <name evidence="1" type="ORF">FCM35_KLT07292</name>
</gene>
<evidence type="ECO:0000313" key="2">
    <source>
        <dbReference type="Proteomes" id="UP000623129"/>
    </source>
</evidence>
<dbReference type="InterPro" id="IPR035892">
    <property type="entry name" value="C2_domain_sf"/>
</dbReference>
<dbReference type="PANTHER" id="PTHR35503:SF2">
    <property type="entry name" value="OS04G0455700 PROTEIN"/>
    <property type="match status" value="1"/>
</dbReference>
<name>A0A833QQ22_9POAL</name>
<dbReference type="Gene3D" id="2.60.40.150">
    <property type="entry name" value="C2 domain"/>
    <property type="match status" value="1"/>
</dbReference>
<dbReference type="OrthoDB" id="687396at2759"/>